<evidence type="ECO:0000259" key="1">
    <source>
        <dbReference type="Pfam" id="PF13847"/>
    </source>
</evidence>
<dbReference type="InterPro" id="IPR025714">
    <property type="entry name" value="Methyltranfer_dom"/>
</dbReference>
<dbReference type="Proteomes" id="UP000198304">
    <property type="component" value="Unassembled WGS sequence"/>
</dbReference>
<keyword evidence="2" id="KW-0489">Methyltransferase</keyword>
<evidence type="ECO:0000313" key="3">
    <source>
        <dbReference type="Proteomes" id="UP000198304"/>
    </source>
</evidence>
<dbReference type="GO" id="GO:0008168">
    <property type="term" value="F:methyltransferase activity"/>
    <property type="evidence" value="ECO:0007669"/>
    <property type="project" value="UniProtKB-KW"/>
</dbReference>
<dbReference type="Gene3D" id="3.40.50.150">
    <property type="entry name" value="Vaccinia Virus protein VP39"/>
    <property type="match status" value="1"/>
</dbReference>
<dbReference type="GO" id="GO:0032259">
    <property type="term" value="P:methylation"/>
    <property type="evidence" value="ECO:0007669"/>
    <property type="project" value="UniProtKB-KW"/>
</dbReference>
<dbReference type="RefSeq" id="WP_207652619.1">
    <property type="nucleotide sequence ID" value="NZ_FZOJ01000032.1"/>
</dbReference>
<accession>A0A239IZW9</accession>
<feature type="domain" description="Methyltransferase" evidence="1">
    <location>
        <begin position="35"/>
        <end position="158"/>
    </location>
</feature>
<proteinExistence type="predicted"/>
<keyword evidence="2" id="KW-0808">Transferase</keyword>
<dbReference type="InterPro" id="IPR029063">
    <property type="entry name" value="SAM-dependent_MTases_sf"/>
</dbReference>
<keyword evidence="3" id="KW-1185">Reference proteome</keyword>
<protein>
    <submittedName>
        <fullName evidence="2">Methyltransferase domain-containing protein</fullName>
    </submittedName>
</protein>
<dbReference type="SUPFAM" id="SSF53335">
    <property type="entry name" value="S-adenosyl-L-methionine-dependent methyltransferases"/>
    <property type="match status" value="1"/>
</dbReference>
<dbReference type="EMBL" id="FZOJ01000032">
    <property type="protein sequence ID" value="SNS99167.1"/>
    <property type="molecule type" value="Genomic_DNA"/>
</dbReference>
<dbReference type="PANTHER" id="PTHR43861">
    <property type="entry name" value="TRANS-ACONITATE 2-METHYLTRANSFERASE-RELATED"/>
    <property type="match status" value="1"/>
</dbReference>
<sequence length="192" mass="21928">MVDRKRVCPAEQAGSLDNGFRRFFQNPSKILKPYIKDGMTVLDLGCGPGFFSVEMAKMVGKNGKVIAVDVQEEMLEKLKNKIKGTKIEKRIKLHRCEENRIGVTDKVDFILAFYMVHEVPNQEILLREIISILKPNGKAFIVEPKFHVSKEVFEETKKAVKRLGFEIINQPKLFMSRGIVFKNAIVNTSKET</sequence>
<dbReference type="Pfam" id="PF13847">
    <property type="entry name" value="Methyltransf_31"/>
    <property type="match status" value="1"/>
</dbReference>
<reference evidence="2 3" key="1">
    <citation type="submission" date="2017-06" db="EMBL/GenBank/DDBJ databases">
        <authorList>
            <person name="Kim H.J."/>
            <person name="Triplett B.A."/>
        </authorList>
    </citation>
    <scope>NUCLEOTIDE SEQUENCE [LARGE SCALE GENOMIC DNA]</scope>
    <source>
        <strain evidence="2 3">SCA</strain>
    </source>
</reference>
<organism evidence="2 3">
    <name type="scientific">Anaerovirgula multivorans</name>
    <dbReference type="NCBI Taxonomy" id="312168"/>
    <lineage>
        <taxon>Bacteria</taxon>
        <taxon>Bacillati</taxon>
        <taxon>Bacillota</taxon>
        <taxon>Clostridia</taxon>
        <taxon>Peptostreptococcales</taxon>
        <taxon>Natronincolaceae</taxon>
        <taxon>Anaerovirgula</taxon>
    </lineage>
</organism>
<dbReference type="AlphaFoldDB" id="A0A239IZW9"/>
<gene>
    <name evidence="2" type="ORF">SAMN05446037_10328</name>
</gene>
<name>A0A239IZW9_9FIRM</name>
<evidence type="ECO:0000313" key="2">
    <source>
        <dbReference type="EMBL" id="SNS99167.1"/>
    </source>
</evidence>
<dbReference type="CDD" id="cd02440">
    <property type="entry name" value="AdoMet_MTases"/>
    <property type="match status" value="1"/>
</dbReference>